<dbReference type="InterPro" id="IPR056924">
    <property type="entry name" value="SH3_Tf2-1"/>
</dbReference>
<dbReference type="Gene3D" id="1.10.340.70">
    <property type="match status" value="1"/>
</dbReference>
<sequence length="323" mass="38287">MFLQQIQELDILHEAHYSIHPGSTKMYNDLKQIYWWLRMKREILEFVTKMKMKASYNEFCIGIVTDSEEERCHMVIVDILTKSAHIIPIKMIKLTELYVSEIVRLNSVPLSIITYRDPRFTFRFWGKLHEALGTKLNFSTTFNPQIDGQFERVIQIFEDMFQCCIIEFEGSWEKFFPLVEFAYNNDSGFDLVQETKEKVRVVRDCLKAASDRQKLYANLKRKDIKFQVGDKVFLNFGRKENLDSRFIGLYEILKRIGPMAYILALPSEPEKIHDVFHVPLLRHYRSDPSHVISLDEVELQHDFSYDEELVKILARDVKELKNK</sequence>
<evidence type="ECO:0000259" key="1">
    <source>
        <dbReference type="PROSITE" id="PS50994"/>
    </source>
</evidence>
<dbReference type="InterPro" id="IPR036397">
    <property type="entry name" value="RNaseH_sf"/>
</dbReference>
<dbReference type="Pfam" id="PF17921">
    <property type="entry name" value="Integrase_H2C2"/>
    <property type="match status" value="1"/>
</dbReference>
<dbReference type="InterPro" id="IPR001584">
    <property type="entry name" value="Integrase_cat-core"/>
</dbReference>
<dbReference type="GO" id="GO:0003676">
    <property type="term" value="F:nucleic acid binding"/>
    <property type="evidence" value="ECO:0007669"/>
    <property type="project" value="InterPro"/>
</dbReference>
<dbReference type="PANTHER" id="PTHR46148:SF44">
    <property type="entry name" value="GAG-POL POLYPROTEIN"/>
    <property type="match status" value="1"/>
</dbReference>
<organism evidence="2 3">
    <name type="scientific">Gossypium australe</name>
    <dbReference type="NCBI Taxonomy" id="47621"/>
    <lineage>
        <taxon>Eukaryota</taxon>
        <taxon>Viridiplantae</taxon>
        <taxon>Streptophyta</taxon>
        <taxon>Embryophyta</taxon>
        <taxon>Tracheophyta</taxon>
        <taxon>Spermatophyta</taxon>
        <taxon>Magnoliopsida</taxon>
        <taxon>eudicotyledons</taxon>
        <taxon>Gunneridae</taxon>
        <taxon>Pentapetalae</taxon>
        <taxon>rosids</taxon>
        <taxon>malvids</taxon>
        <taxon>Malvales</taxon>
        <taxon>Malvaceae</taxon>
        <taxon>Malvoideae</taxon>
        <taxon>Gossypium</taxon>
    </lineage>
</organism>
<name>A0A5B6WAB1_9ROSI</name>
<dbReference type="InterPro" id="IPR012337">
    <property type="entry name" value="RNaseH-like_sf"/>
</dbReference>
<dbReference type="SUPFAM" id="SSF53098">
    <property type="entry name" value="Ribonuclease H-like"/>
    <property type="match status" value="1"/>
</dbReference>
<dbReference type="OrthoDB" id="1909122at2759"/>
<dbReference type="Gene3D" id="3.30.420.10">
    <property type="entry name" value="Ribonuclease H-like superfamily/Ribonuclease H"/>
    <property type="match status" value="1"/>
</dbReference>
<protein>
    <submittedName>
        <fullName evidence="2">DNA/RNA polymerases superfamily protein</fullName>
    </submittedName>
</protein>
<proteinExistence type="predicted"/>
<dbReference type="AlphaFoldDB" id="A0A5B6WAB1"/>
<evidence type="ECO:0000313" key="2">
    <source>
        <dbReference type="EMBL" id="KAA3477762.1"/>
    </source>
</evidence>
<accession>A0A5B6WAB1</accession>
<evidence type="ECO:0000313" key="3">
    <source>
        <dbReference type="Proteomes" id="UP000325315"/>
    </source>
</evidence>
<dbReference type="EMBL" id="SMMG02000004">
    <property type="protein sequence ID" value="KAA3477762.1"/>
    <property type="molecule type" value="Genomic_DNA"/>
</dbReference>
<dbReference type="PROSITE" id="PS50994">
    <property type="entry name" value="INTEGRASE"/>
    <property type="match status" value="1"/>
</dbReference>
<comment type="caution">
    <text evidence="2">The sequence shown here is derived from an EMBL/GenBank/DDBJ whole genome shotgun (WGS) entry which is preliminary data.</text>
</comment>
<dbReference type="InterPro" id="IPR041588">
    <property type="entry name" value="Integrase_H2C2"/>
</dbReference>
<dbReference type="Proteomes" id="UP000325315">
    <property type="component" value="Unassembled WGS sequence"/>
</dbReference>
<dbReference type="Pfam" id="PF24626">
    <property type="entry name" value="SH3_Tf2-1"/>
    <property type="match status" value="1"/>
</dbReference>
<feature type="domain" description="Integrase catalytic" evidence="1">
    <location>
        <begin position="94"/>
        <end position="204"/>
    </location>
</feature>
<dbReference type="PANTHER" id="PTHR46148">
    <property type="entry name" value="CHROMO DOMAIN-CONTAINING PROTEIN"/>
    <property type="match status" value="1"/>
</dbReference>
<gene>
    <name evidence="2" type="ORF">EPI10_011626</name>
</gene>
<reference evidence="3" key="1">
    <citation type="journal article" date="2019" name="Plant Biotechnol. J.">
        <title>Genome sequencing of the Australian wild diploid species Gossypium australe highlights disease resistance and delayed gland morphogenesis.</title>
        <authorList>
            <person name="Cai Y."/>
            <person name="Cai X."/>
            <person name="Wang Q."/>
            <person name="Wang P."/>
            <person name="Zhang Y."/>
            <person name="Cai C."/>
            <person name="Xu Y."/>
            <person name="Wang K."/>
            <person name="Zhou Z."/>
            <person name="Wang C."/>
            <person name="Geng S."/>
            <person name="Li B."/>
            <person name="Dong Q."/>
            <person name="Hou Y."/>
            <person name="Wang H."/>
            <person name="Ai P."/>
            <person name="Liu Z."/>
            <person name="Yi F."/>
            <person name="Sun M."/>
            <person name="An G."/>
            <person name="Cheng J."/>
            <person name="Zhang Y."/>
            <person name="Shi Q."/>
            <person name="Xie Y."/>
            <person name="Shi X."/>
            <person name="Chang Y."/>
            <person name="Huang F."/>
            <person name="Chen Y."/>
            <person name="Hong S."/>
            <person name="Mi L."/>
            <person name="Sun Q."/>
            <person name="Zhang L."/>
            <person name="Zhou B."/>
            <person name="Peng R."/>
            <person name="Zhang X."/>
            <person name="Liu F."/>
        </authorList>
    </citation>
    <scope>NUCLEOTIDE SEQUENCE [LARGE SCALE GENOMIC DNA]</scope>
    <source>
        <strain evidence="3">cv. PA1801</strain>
    </source>
</reference>
<dbReference type="GO" id="GO:0015074">
    <property type="term" value="P:DNA integration"/>
    <property type="evidence" value="ECO:0007669"/>
    <property type="project" value="InterPro"/>
</dbReference>
<keyword evidence="3" id="KW-1185">Reference proteome</keyword>